<dbReference type="CDD" id="cd03529">
    <property type="entry name" value="Rieske_NirD"/>
    <property type="match status" value="1"/>
</dbReference>
<dbReference type="InterPro" id="IPR012748">
    <property type="entry name" value="Rieske-like_NirD"/>
</dbReference>
<dbReference type="RefSeq" id="WP_049697706.1">
    <property type="nucleotide sequence ID" value="NZ_CBDRLS010000001.1"/>
</dbReference>
<evidence type="ECO:0000256" key="3">
    <source>
        <dbReference type="ARBA" id="ARBA00023002"/>
    </source>
</evidence>
<dbReference type="Pfam" id="PF13806">
    <property type="entry name" value="Rieske_2"/>
    <property type="match status" value="1"/>
</dbReference>
<keyword evidence="9" id="KW-1185">Reference proteome</keyword>
<keyword evidence="3" id="KW-0560">Oxidoreductase</keyword>
<evidence type="ECO:0000256" key="4">
    <source>
        <dbReference type="ARBA" id="ARBA00023004"/>
    </source>
</evidence>
<evidence type="ECO:0000313" key="9">
    <source>
        <dbReference type="Proteomes" id="UP000037247"/>
    </source>
</evidence>
<evidence type="ECO:0000256" key="5">
    <source>
        <dbReference type="ARBA" id="ARBA00023014"/>
    </source>
</evidence>
<dbReference type="PROSITE" id="PS51300">
    <property type="entry name" value="NIRD"/>
    <property type="match status" value="1"/>
</dbReference>
<sequence>MTALDDAPQSAGDTTVATVSTWVPVCTLDQLTVGRGVAALVGTTQVAVFRLSDGADTLRVVDNIDPFGRAAVMSRGLIGDRNGEPTVASPLLKQVFSLESGACLDDESQALRTYPVRVVDGMVEVGIIETSDTR</sequence>
<evidence type="ECO:0000313" key="8">
    <source>
        <dbReference type="EMBL" id="KNA92486.1"/>
    </source>
</evidence>
<keyword evidence="6" id="KW-0534">Nitrate assimilation</keyword>
<dbReference type="SUPFAM" id="SSF50022">
    <property type="entry name" value="ISP domain"/>
    <property type="match status" value="1"/>
</dbReference>
<keyword evidence="2" id="KW-0479">Metal-binding</keyword>
<feature type="domain" description="Rieske" evidence="7">
    <location>
        <begin position="22"/>
        <end position="125"/>
    </location>
</feature>
<evidence type="ECO:0000259" key="7">
    <source>
        <dbReference type="PROSITE" id="PS51296"/>
    </source>
</evidence>
<accession>A0ABR5IGL6</accession>
<dbReference type="NCBIfam" id="TIGR02378">
    <property type="entry name" value="nirD_assim_sml"/>
    <property type="match status" value="1"/>
</dbReference>
<evidence type="ECO:0000256" key="1">
    <source>
        <dbReference type="ARBA" id="ARBA00022714"/>
    </source>
</evidence>
<dbReference type="Gene3D" id="2.102.10.10">
    <property type="entry name" value="Rieske [2Fe-2S] iron-sulphur domain"/>
    <property type="match status" value="1"/>
</dbReference>
<dbReference type="PANTHER" id="PTHR40562">
    <property type="match status" value="1"/>
</dbReference>
<dbReference type="InterPro" id="IPR017881">
    <property type="entry name" value="NirD"/>
</dbReference>
<protein>
    <submittedName>
        <fullName evidence="8">Nitrite reductase</fullName>
    </submittedName>
</protein>
<organism evidence="8 9">
    <name type="scientific">Gordonia jacobaea</name>
    <dbReference type="NCBI Taxonomy" id="122202"/>
    <lineage>
        <taxon>Bacteria</taxon>
        <taxon>Bacillati</taxon>
        <taxon>Actinomycetota</taxon>
        <taxon>Actinomycetes</taxon>
        <taxon>Mycobacteriales</taxon>
        <taxon>Gordoniaceae</taxon>
        <taxon>Gordonia</taxon>
    </lineage>
</organism>
<dbReference type="InterPro" id="IPR017941">
    <property type="entry name" value="Rieske_2Fe-2S"/>
</dbReference>
<keyword evidence="5" id="KW-0411">Iron-sulfur</keyword>
<proteinExistence type="predicted"/>
<dbReference type="InterPro" id="IPR036922">
    <property type="entry name" value="Rieske_2Fe-2S_sf"/>
</dbReference>
<evidence type="ECO:0000256" key="6">
    <source>
        <dbReference type="ARBA" id="ARBA00023063"/>
    </source>
</evidence>
<name>A0ABR5IGL6_9ACTN</name>
<keyword evidence="4" id="KW-0408">Iron</keyword>
<dbReference type="EMBL" id="LDTZ01000014">
    <property type="protein sequence ID" value="KNA92486.1"/>
    <property type="molecule type" value="Genomic_DNA"/>
</dbReference>
<dbReference type="Proteomes" id="UP000037247">
    <property type="component" value="Unassembled WGS sequence"/>
</dbReference>
<dbReference type="PROSITE" id="PS51296">
    <property type="entry name" value="RIESKE"/>
    <property type="match status" value="1"/>
</dbReference>
<gene>
    <name evidence="8" type="ORF">ABW18_03980</name>
</gene>
<comment type="caution">
    <text evidence="8">The sequence shown here is derived from an EMBL/GenBank/DDBJ whole genome shotgun (WGS) entry which is preliminary data.</text>
</comment>
<evidence type="ECO:0000256" key="2">
    <source>
        <dbReference type="ARBA" id="ARBA00022723"/>
    </source>
</evidence>
<dbReference type="PANTHER" id="PTHR40562:SF1">
    <property type="entry name" value="NITRITE REDUCTASE (NADH) SMALL SUBUNIT"/>
    <property type="match status" value="1"/>
</dbReference>
<keyword evidence="1" id="KW-0001">2Fe-2S</keyword>
<reference evidence="8 9" key="1">
    <citation type="submission" date="2015-05" db="EMBL/GenBank/DDBJ databases">
        <title>Draft genome sequence of the bacterium Gordonia jacobaea a new member of the Gordonia genus.</title>
        <authorList>
            <person name="Jimenez-Galisteo G."/>
            <person name="Dominguez A."/>
            <person name="Munoz E."/>
            <person name="Vinas M."/>
        </authorList>
    </citation>
    <scope>NUCLEOTIDE SEQUENCE [LARGE SCALE GENOMIC DNA]</scope>
    <source>
        <strain evidence="9">mv1</strain>
    </source>
</reference>